<dbReference type="PROSITE" id="PS00855">
    <property type="entry name" value="SPASE_II"/>
    <property type="match status" value="1"/>
</dbReference>
<comment type="caution">
    <text evidence="12">The sequence shown here is derived from an EMBL/GenBank/DDBJ whole genome shotgun (WGS) entry which is preliminary data.</text>
</comment>
<protein>
    <recommendedName>
        <fullName evidence="9">Lipoprotein signal peptidase</fullName>
        <ecNumber evidence="9">3.4.23.36</ecNumber>
    </recommendedName>
    <alternativeName>
        <fullName evidence="9">Prolipoprotein signal peptidase</fullName>
    </alternativeName>
    <alternativeName>
        <fullName evidence="9">Signal peptidase II</fullName>
        <shortName evidence="9">SPase II</shortName>
    </alternativeName>
</protein>
<evidence type="ECO:0000256" key="11">
    <source>
        <dbReference type="RuleBase" id="RU004181"/>
    </source>
</evidence>
<dbReference type="Proteomes" id="UP000773614">
    <property type="component" value="Unassembled WGS sequence"/>
</dbReference>
<evidence type="ECO:0000256" key="7">
    <source>
        <dbReference type="ARBA" id="ARBA00022989"/>
    </source>
</evidence>
<feature type="active site" evidence="9">
    <location>
        <position position="138"/>
    </location>
</feature>
<name>A0A964WS27_9HYPH</name>
<keyword evidence="5 9" id="KW-0064">Aspartyl protease</keyword>
<dbReference type="RefSeq" id="WP_161138862.1">
    <property type="nucleotide sequence ID" value="NZ_SPKJ01000003.1"/>
</dbReference>
<keyword evidence="13" id="KW-1185">Reference proteome</keyword>
<dbReference type="AlphaFoldDB" id="A0A964WS27"/>
<comment type="similarity">
    <text evidence="1 9 11">Belongs to the peptidase A8 family.</text>
</comment>
<dbReference type="HAMAP" id="MF_00161">
    <property type="entry name" value="LspA"/>
    <property type="match status" value="1"/>
</dbReference>
<sequence length="163" mass="17451">MALSPRAWGAAAAVLGIVVDQAYKWWMLGPFDIASKGRIAVAPFADLVLVWNRGVSYGFLTQDAAGGQWFLIALGLVGAAVFAWWLKNTGRLLPAVALGLVIGGALSNVIDRLLYGAVADFFLLHAGGFEWYVFNLADVWISAGVVGLAIAWLTERRENATDA</sequence>
<dbReference type="GO" id="GO:0006508">
    <property type="term" value="P:proteolysis"/>
    <property type="evidence" value="ECO:0007669"/>
    <property type="project" value="UniProtKB-KW"/>
</dbReference>
<comment type="pathway">
    <text evidence="9">Protein modification; lipoprotein biosynthesis (signal peptide cleavage).</text>
</comment>
<dbReference type="InterPro" id="IPR001872">
    <property type="entry name" value="Peptidase_A8"/>
</dbReference>
<evidence type="ECO:0000256" key="1">
    <source>
        <dbReference type="ARBA" id="ARBA00006139"/>
    </source>
</evidence>
<keyword evidence="7 9" id="KW-1133">Transmembrane helix</keyword>
<dbReference type="OrthoDB" id="9810259at2"/>
<feature type="transmembrane region" description="Helical" evidence="9">
    <location>
        <begin position="66"/>
        <end position="85"/>
    </location>
</feature>
<evidence type="ECO:0000256" key="10">
    <source>
        <dbReference type="RuleBase" id="RU000594"/>
    </source>
</evidence>
<evidence type="ECO:0000256" key="2">
    <source>
        <dbReference type="ARBA" id="ARBA00022475"/>
    </source>
</evidence>
<evidence type="ECO:0000256" key="5">
    <source>
        <dbReference type="ARBA" id="ARBA00022750"/>
    </source>
</evidence>
<gene>
    <name evidence="9 12" type="primary">lspA</name>
    <name evidence="12" type="ORF">E4O86_02145</name>
</gene>
<keyword evidence="6 9" id="KW-0378">Hydrolase</keyword>
<evidence type="ECO:0000256" key="4">
    <source>
        <dbReference type="ARBA" id="ARBA00022692"/>
    </source>
</evidence>
<dbReference type="NCBIfam" id="TIGR00077">
    <property type="entry name" value="lspA"/>
    <property type="match status" value="1"/>
</dbReference>
<evidence type="ECO:0000256" key="8">
    <source>
        <dbReference type="ARBA" id="ARBA00023136"/>
    </source>
</evidence>
<reference evidence="12" key="1">
    <citation type="submission" date="2019-03" db="EMBL/GenBank/DDBJ databases">
        <title>Afifella sp. nov., isolated from activated sludge.</title>
        <authorList>
            <person name="Li Q."/>
            <person name="Liu Y."/>
        </authorList>
    </citation>
    <scope>NUCLEOTIDE SEQUENCE</scope>
    <source>
        <strain evidence="12">L72</strain>
    </source>
</reference>
<comment type="subcellular location">
    <subcellularLocation>
        <location evidence="9">Cell membrane</location>
        <topology evidence="9">Multi-pass membrane protein</topology>
    </subcellularLocation>
</comment>
<keyword evidence="4 9" id="KW-0812">Transmembrane</keyword>
<dbReference type="EC" id="3.4.23.36" evidence="9"/>
<proteinExistence type="inferred from homology"/>
<comment type="function">
    <text evidence="9 10">This protein specifically catalyzes the removal of signal peptides from prolipoproteins.</text>
</comment>
<evidence type="ECO:0000256" key="3">
    <source>
        <dbReference type="ARBA" id="ARBA00022670"/>
    </source>
</evidence>
<keyword evidence="3 9" id="KW-0645">Protease</keyword>
<feature type="transmembrane region" description="Helical" evidence="9">
    <location>
        <begin position="92"/>
        <end position="111"/>
    </location>
</feature>
<dbReference type="Pfam" id="PF01252">
    <property type="entry name" value="Peptidase_A8"/>
    <property type="match status" value="1"/>
</dbReference>
<dbReference type="EMBL" id="SPKJ01000003">
    <property type="protein sequence ID" value="MYZ46522.1"/>
    <property type="molecule type" value="Genomic_DNA"/>
</dbReference>
<feature type="transmembrane region" description="Helical" evidence="9">
    <location>
        <begin position="131"/>
        <end position="153"/>
    </location>
</feature>
<accession>A0A964WS27</accession>
<comment type="catalytic activity">
    <reaction evidence="9 10">
        <text>Release of signal peptides from bacterial membrane prolipoproteins. Hydrolyzes -Xaa-Yaa-Zaa-|-(S,diacylglyceryl)Cys-, in which Xaa is hydrophobic (preferably Leu), and Yaa (Ala or Ser) and Zaa (Gly or Ala) have small, neutral side chains.</text>
        <dbReference type="EC" id="3.4.23.36"/>
    </reaction>
</comment>
<dbReference type="GO" id="GO:0005886">
    <property type="term" value="C:plasma membrane"/>
    <property type="evidence" value="ECO:0007669"/>
    <property type="project" value="UniProtKB-SubCell"/>
</dbReference>
<dbReference type="PRINTS" id="PR00781">
    <property type="entry name" value="LIPOSIGPTASE"/>
</dbReference>
<evidence type="ECO:0000313" key="13">
    <source>
        <dbReference type="Proteomes" id="UP000773614"/>
    </source>
</evidence>
<keyword evidence="8 9" id="KW-0472">Membrane</keyword>
<evidence type="ECO:0000256" key="6">
    <source>
        <dbReference type="ARBA" id="ARBA00022801"/>
    </source>
</evidence>
<evidence type="ECO:0000256" key="9">
    <source>
        <dbReference type="HAMAP-Rule" id="MF_00161"/>
    </source>
</evidence>
<dbReference type="GO" id="GO:0004190">
    <property type="term" value="F:aspartic-type endopeptidase activity"/>
    <property type="evidence" value="ECO:0007669"/>
    <property type="project" value="UniProtKB-UniRule"/>
</dbReference>
<dbReference type="PANTHER" id="PTHR33695:SF1">
    <property type="entry name" value="LIPOPROTEIN SIGNAL PEPTIDASE"/>
    <property type="match status" value="1"/>
</dbReference>
<dbReference type="PANTHER" id="PTHR33695">
    <property type="entry name" value="LIPOPROTEIN SIGNAL PEPTIDASE"/>
    <property type="match status" value="1"/>
</dbReference>
<organism evidence="12 13">
    <name type="scientific">Propylenella binzhouense</name>
    <dbReference type="NCBI Taxonomy" id="2555902"/>
    <lineage>
        <taxon>Bacteria</taxon>
        <taxon>Pseudomonadati</taxon>
        <taxon>Pseudomonadota</taxon>
        <taxon>Alphaproteobacteria</taxon>
        <taxon>Hyphomicrobiales</taxon>
        <taxon>Propylenellaceae</taxon>
        <taxon>Propylenella</taxon>
    </lineage>
</organism>
<evidence type="ECO:0000313" key="12">
    <source>
        <dbReference type="EMBL" id="MYZ46522.1"/>
    </source>
</evidence>
<comment type="caution">
    <text evidence="9">Lacks conserved residue(s) required for the propagation of feature annotation.</text>
</comment>
<feature type="active site" evidence="9">
    <location>
        <position position="120"/>
    </location>
</feature>
<keyword evidence="2 9" id="KW-1003">Cell membrane</keyword>